<dbReference type="STRING" id="5762.D2VP26"/>
<proteinExistence type="predicted"/>
<evidence type="ECO:0000313" key="3">
    <source>
        <dbReference type="Proteomes" id="UP000006671"/>
    </source>
</evidence>
<dbReference type="Proteomes" id="UP000006671">
    <property type="component" value="Unassembled WGS sequence"/>
</dbReference>
<dbReference type="GO" id="GO:0070390">
    <property type="term" value="C:transcription export complex 2"/>
    <property type="evidence" value="ECO:0007669"/>
    <property type="project" value="TreeGrafter"/>
</dbReference>
<keyword evidence="3" id="KW-1185">Reference proteome</keyword>
<dbReference type="GO" id="GO:0016973">
    <property type="term" value="P:poly(A)+ mRNA export from nucleus"/>
    <property type="evidence" value="ECO:0007669"/>
    <property type="project" value="TreeGrafter"/>
</dbReference>
<dbReference type="GeneID" id="8850649"/>
<dbReference type="InterPro" id="IPR045114">
    <property type="entry name" value="Csn12-like"/>
</dbReference>
<dbReference type="Gene3D" id="1.10.10.10">
    <property type="entry name" value="Winged helix-like DNA-binding domain superfamily/Winged helix DNA-binding domain"/>
    <property type="match status" value="1"/>
</dbReference>
<dbReference type="GO" id="GO:0003690">
    <property type="term" value="F:double-stranded DNA binding"/>
    <property type="evidence" value="ECO:0007669"/>
    <property type="project" value="InterPro"/>
</dbReference>
<evidence type="ECO:0000259" key="1">
    <source>
        <dbReference type="PROSITE" id="PS50250"/>
    </source>
</evidence>
<dbReference type="GO" id="GO:0003723">
    <property type="term" value="F:RNA binding"/>
    <property type="evidence" value="ECO:0007669"/>
    <property type="project" value="InterPro"/>
</dbReference>
<organism evidence="3">
    <name type="scientific">Naegleria gruberi</name>
    <name type="common">Amoeba</name>
    <dbReference type="NCBI Taxonomy" id="5762"/>
    <lineage>
        <taxon>Eukaryota</taxon>
        <taxon>Discoba</taxon>
        <taxon>Heterolobosea</taxon>
        <taxon>Tetramitia</taxon>
        <taxon>Eutetramitia</taxon>
        <taxon>Vahlkampfiidae</taxon>
        <taxon>Naegleria</taxon>
    </lineage>
</organism>
<name>D2VP26_NAEGR</name>
<dbReference type="InterPro" id="IPR000717">
    <property type="entry name" value="PCI_dom"/>
</dbReference>
<protein>
    <submittedName>
        <fullName evidence="2">Predicted protein</fullName>
    </submittedName>
</protein>
<dbReference type="GO" id="GO:0006368">
    <property type="term" value="P:transcription elongation by RNA polymerase II"/>
    <property type="evidence" value="ECO:0007669"/>
    <property type="project" value="TreeGrafter"/>
</dbReference>
<dbReference type="PROSITE" id="PS50250">
    <property type="entry name" value="PCI"/>
    <property type="match status" value="1"/>
</dbReference>
<dbReference type="OrthoDB" id="10252687at2759"/>
<gene>
    <name evidence="2" type="ORF">NAEGRDRAFT_70707</name>
</gene>
<dbReference type="InterPro" id="IPR036388">
    <property type="entry name" value="WH-like_DNA-bd_sf"/>
</dbReference>
<dbReference type="OMA" id="ESQTNWI"/>
<dbReference type="GO" id="GO:0000973">
    <property type="term" value="P:post-transcriptional tethering of RNA polymerase II gene DNA at nuclear periphery"/>
    <property type="evidence" value="ECO:0007669"/>
    <property type="project" value="TreeGrafter"/>
</dbReference>
<dbReference type="EMBL" id="GG738886">
    <property type="protein sequence ID" value="EFC41358.1"/>
    <property type="molecule type" value="Genomic_DNA"/>
</dbReference>
<dbReference type="eggNOG" id="KOG2688">
    <property type="taxonomic scope" value="Eukaryota"/>
</dbReference>
<dbReference type="RefSeq" id="XP_002674102.1">
    <property type="nucleotide sequence ID" value="XM_002674056.1"/>
</dbReference>
<dbReference type="PANTHER" id="PTHR12732:SF0">
    <property type="entry name" value="PCI DOMAIN-CONTAINING PROTEIN 2"/>
    <property type="match status" value="1"/>
</dbReference>
<dbReference type="VEuPathDB" id="AmoebaDB:NAEGRDRAFT_70707"/>
<dbReference type="Pfam" id="PF01399">
    <property type="entry name" value="PCI"/>
    <property type="match status" value="1"/>
</dbReference>
<dbReference type="PANTHER" id="PTHR12732">
    <property type="entry name" value="UNCHARACTERIZED PROTEASOME COMPONENT REGION PCI-CONTAINING"/>
    <property type="match status" value="1"/>
</dbReference>
<accession>D2VP26</accession>
<sequence length="420" mass="48755">MKKLLQELDESISSADGSQVCYYLDENYFYELFVQGSEEEDPVESMPSLDSVKQLVNKNVSHQKHRTYITNYYQSLIYCFDKEDYMSAFSSMKDTLREFTLQVYEHENNWTCPIIQYLSNALYRMGLKAQVVFEQDEGNEDSSGMVKQSPLEQSVPTIQQAYATSVKDRGDLSLSKKWGALYLVNILMRIYFKLNNIGLMKKLIDTVETSKTLPELDLFPIGQQVTFKFFSGRVAIFQGKFIKAKEDLEFALDNCHEDYVKNKKMIIQYLACVNLMLGKYPTSWLCDKHGLIEFKGLSKACRTGDLKSYRKSLRDNMEFFIKHGTYLMLENAQIVVYRNLLRRVHQYHEQSSRINISSFLGALKFVEEDPVTIDHAECMIGNLISQGYVRGYMSHEKQILVLSKNNPFPKLFDLYSIVDE</sequence>
<dbReference type="KEGG" id="ngr:NAEGRDRAFT_70707"/>
<dbReference type="AlphaFoldDB" id="D2VP26"/>
<evidence type="ECO:0000313" key="2">
    <source>
        <dbReference type="EMBL" id="EFC41358.1"/>
    </source>
</evidence>
<dbReference type="SMART" id="SM00753">
    <property type="entry name" value="PAM"/>
    <property type="match status" value="1"/>
</dbReference>
<feature type="domain" description="PCI" evidence="1">
    <location>
        <begin position="225"/>
        <end position="407"/>
    </location>
</feature>
<reference evidence="2 3" key="1">
    <citation type="journal article" date="2010" name="Cell">
        <title>The genome of Naegleria gruberi illuminates early eukaryotic versatility.</title>
        <authorList>
            <person name="Fritz-Laylin L.K."/>
            <person name="Prochnik S.E."/>
            <person name="Ginger M.L."/>
            <person name="Dacks J.B."/>
            <person name="Carpenter M.L."/>
            <person name="Field M.C."/>
            <person name="Kuo A."/>
            <person name="Paredez A."/>
            <person name="Chapman J."/>
            <person name="Pham J."/>
            <person name="Shu S."/>
            <person name="Neupane R."/>
            <person name="Cipriano M."/>
            <person name="Mancuso J."/>
            <person name="Tu H."/>
            <person name="Salamov A."/>
            <person name="Lindquist E."/>
            <person name="Shapiro H."/>
            <person name="Lucas S."/>
            <person name="Grigoriev I.V."/>
            <person name="Cande W.Z."/>
            <person name="Fulton C."/>
            <person name="Rokhsar D.S."/>
            <person name="Dawson S.C."/>
        </authorList>
    </citation>
    <scope>NUCLEOTIDE SEQUENCE [LARGE SCALE GENOMIC DNA]</scope>
    <source>
        <strain evidence="2 3">NEG-M</strain>
    </source>
</reference>
<dbReference type="FunCoup" id="D2VP26">
    <property type="interactions" value="464"/>
</dbReference>
<dbReference type="InParanoid" id="D2VP26"/>